<proteinExistence type="predicted"/>
<evidence type="ECO:0000313" key="3">
    <source>
        <dbReference type="Proteomes" id="UP001226434"/>
    </source>
</evidence>
<dbReference type="Gene3D" id="3.30.2310.20">
    <property type="entry name" value="RelE-like"/>
    <property type="match status" value="1"/>
</dbReference>
<dbReference type="InterPro" id="IPR035093">
    <property type="entry name" value="RelE/ParE_toxin_dom_sf"/>
</dbReference>
<gene>
    <name evidence="2" type="ORF">QJ048_00380</name>
</gene>
<accession>A0ABT6R6L4</accession>
<evidence type="ECO:0000313" key="2">
    <source>
        <dbReference type="EMBL" id="MDI3318206.1"/>
    </source>
</evidence>
<name>A0ABT6R6L4_9BACT</name>
<keyword evidence="1" id="KW-1277">Toxin-antitoxin system</keyword>
<dbReference type="InterPro" id="IPR007712">
    <property type="entry name" value="RelE/ParE_toxin"/>
</dbReference>
<dbReference type="EMBL" id="JASBRG010000001">
    <property type="protein sequence ID" value="MDI3318206.1"/>
    <property type="molecule type" value="Genomic_DNA"/>
</dbReference>
<dbReference type="RefSeq" id="WP_282332324.1">
    <property type="nucleotide sequence ID" value="NZ_JASBRG010000001.1"/>
</dbReference>
<evidence type="ECO:0000256" key="1">
    <source>
        <dbReference type="ARBA" id="ARBA00022649"/>
    </source>
</evidence>
<sequence>MSYTLELQAEAVIDIQDAFEWYEEQKRGLGFELLDEIEAGFEKICESPFHYSSINESFRRFKIKRFPYLIIYEIETFKVIVIAVRHSSKKPKD</sequence>
<dbReference type="Pfam" id="PF05016">
    <property type="entry name" value="ParE_toxin"/>
    <property type="match status" value="1"/>
</dbReference>
<reference evidence="2 3" key="1">
    <citation type="submission" date="2023-05" db="EMBL/GenBank/DDBJ databases">
        <title>Genome sequence of Pinibacter sp. MAH-24.</title>
        <authorList>
            <person name="Huq M.A."/>
        </authorList>
    </citation>
    <scope>NUCLEOTIDE SEQUENCE [LARGE SCALE GENOMIC DNA]</scope>
    <source>
        <strain evidence="2 3">MAH-24</strain>
    </source>
</reference>
<protein>
    <submittedName>
        <fullName evidence="2">Type II toxin-antitoxin system RelE/ParE family toxin</fullName>
    </submittedName>
</protein>
<dbReference type="Proteomes" id="UP001226434">
    <property type="component" value="Unassembled WGS sequence"/>
</dbReference>
<organism evidence="2 3">
    <name type="scientific">Pinibacter soli</name>
    <dbReference type="NCBI Taxonomy" id="3044211"/>
    <lineage>
        <taxon>Bacteria</taxon>
        <taxon>Pseudomonadati</taxon>
        <taxon>Bacteroidota</taxon>
        <taxon>Chitinophagia</taxon>
        <taxon>Chitinophagales</taxon>
        <taxon>Chitinophagaceae</taxon>
        <taxon>Pinibacter</taxon>
    </lineage>
</organism>
<comment type="caution">
    <text evidence="2">The sequence shown here is derived from an EMBL/GenBank/DDBJ whole genome shotgun (WGS) entry which is preliminary data.</text>
</comment>
<keyword evidence="3" id="KW-1185">Reference proteome</keyword>